<accession>A0A154KY47</accession>
<dbReference type="InterPro" id="IPR001610">
    <property type="entry name" value="PAC"/>
</dbReference>
<dbReference type="SMART" id="SM00283">
    <property type="entry name" value="MA"/>
    <property type="match status" value="1"/>
</dbReference>
<keyword evidence="1" id="KW-0807">Transducer</keyword>
<feature type="domain" description="Methyl-accepting transducer" evidence="2">
    <location>
        <begin position="379"/>
        <end position="565"/>
    </location>
</feature>
<dbReference type="PRINTS" id="PR00260">
    <property type="entry name" value="CHEMTRNSDUCR"/>
</dbReference>
<dbReference type="SUPFAM" id="SSF58104">
    <property type="entry name" value="Methyl-accepting chemotaxis protein (MCP) signaling domain"/>
    <property type="match status" value="1"/>
</dbReference>
<dbReference type="InterPro" id="IPR013655">
    <property type="entry name" value="PAS_fold_3"/>
</dbReference>
<dbReference type="InterPro" id="IPR035965">
    <property type="entry name" value="PAS-like_dom_sf"/>
</dbReference>
<evidence type="ECO:0000313" key="6">
    <source>
        <dbReference type="Proteomes" id="UP000219068"/>
    </source>
</evidence>
<dbReference type="GO" id="GO:0007165">
    <property type="term" value="P:signal transduction"/>
    <property type="evidence" value="ECO:0007669"/>
    <property type="project" value="UniProtKB-KW"/>
</dbReference>
<dbReference type="PROSITE" id="PS50112">
    <property type="entry name" value="PAS"/>
    <property type="match status" value="1"/>
</dbReference>
<dbReference type="NCBIfam" id="TIGR00229">
    <property type="entry name" value="sensory_box"/>
    <property type="match status" value="3"/>
</dbReference>
<dbReference type="EMBL" id="OBMM01000001">
    <property type="protein sequence ID" value="SOB95759.1"/>
    <property type="molecule type" value="Genomic_DNA"/>
</dbReference>
<protein>
    <submittedName>
        <fullName evidence="5">Methyl-accepting chemotaxis sensory transducer with Pas/Pac sensor</fullName>
    </submittedName>
</protein>
<gene>
    <name evidence="5" type="ORF">SAMN05428964_1011698</name>
</gene>
<dbReference type="InterPro" id="IPR050903">
    <property type="entry name" value="Bact_Chemotaxis_MeTrfase"/>
</dbReference>
<dbReference type="Gene3D" id="1.10.287.950">
    <property type="entry name" value="Methyl-accepting chemotaxis protein"/>
    <property type="match status" value="1"/>
</dbReference>
<dbReference type="GO" id="GO:0004888">
    <property type="term" value="F:transmembrane signaling receptor activity"/>
    <property type="evidence" value="ECO:0007669"/>
    <property type="project" value="InterPro"/>
</dbReference>
<evidence type="ECO:0000256" key="1">
    <source>
        <dbReference type="PROSITE-ProRule" id="PRU00284"/>
    </source>
</evidence>
<dbReference type="Pfam" id="PF08447">
    <property type="entry name" value="PAS_3"/>
    <property type="match status" value="3"/>
</dbReference>
<dbReference type="InterPro" id="IPR000014">
    <property type="entry name" value="PAS"/>
</dbReference>
<evidence type="ECO:0000259" key="2">
    <source>
        <dbReference type="PROSITE" id="PS50111"/>
    </source>
</evidence>
<dbReference type="CDD" id="cd00130">
    <property type="entry name" value="PAS"/>
    <property type="match status" value="3"/>
</dbReference>
<proteinExistence type="predicted"/>
<dbReference type="GO" id="GO:0006935">
    <property type="term" value="P:chemotaxis"/>
    <property type="evidence" value="ECO:0007669"/>
    <property type="project" value="InterPro"/>
</dbReference>
<evidence type="ECO:0000259" key="4">
    <source>
        <dbReference type="PROSITE" id="PS50113"/>
    </source>
</evidence>
<dbReference type="Pfam" id="PF00015">
    <property type="entry name" value="MCPsignal"/>
    <property type="match status" value="1"/>
</dbReference>
<organism evidence="5 6">
    <name type="scientific">Thalassospira xiamenensis</name>
    <dbReference type="NCBI Taxonomy" id="220697"/>
    <lineage>
        <taxon>Bacteria</taxon>
        <taxon>Pseudomonadati</taxon>
        <taxon>Pseudomonadota</taxon>
        <taxon>Alphaproteobacteria</taxon>
        <taxon>Rhodospirillales</taxon>
        <taxon>Thalassospiraceae</taxon>
        <taxon>Thalassospira</taxon>
    </lineage>
</organism>
<feature type="domain" description="PAS" evidence="3">
    <location>
        <begin position="265"/>
        <end position="304"/>
    </location>
</feature>
<dbReference type="Proteomes" id="UP000219068">
    <property type="component" value="Unassembled WGS sequence"/>
</dbReference>
<dbReference type="PANTHER" id="PTHR24422:SF10">
    <property type="entry name" value="CHEMOTAXIS PROTEIN METHYLTRANSFERASE 2"/>
    <property type="match status" value="1"/>
</dbReference>
<dbReference type="PROSITE" id="PS50113">
    <property type="entry name" value="PAC"/>
    <property type="match status" value="3"/>
</dbReference>
<dbReference type="RefSeq" id="WP_062950628.1">
    <property type="nucleotide sequence ID" value="NZ_JALLPZ010000001.1"/>
</dbReference>
<reference evidence="5 6" key="1">
    <citation type="submission" date="2017-08" db="EMBL/GenBank/DDBJ databases">
        <authorList>
            <person name="de Groot N.N."/>
        </authorList>
    </citation>
    <scope>NUCLEOTIDE SEQUENCE [LARGE SCALE GENOMIC DNA]</scope>
    <source>
        <strain evidence="5 6">USBA 78</strain>
    </source>
</reference>
<dbReference type="PROSITE" id="PS50111">
    <property type="entry name" value="CHEMOTAXIS_TRANSDUC_2"/>
    <property type="match status" value="1"/>
</dbReference>
<feature type="domain" description="PAC" evidence="4">
    <location>
        <begin position="202"/>
        <end position="254"/>
    </location>
</feature>
<dbReference type="InterPro" id="IPR004089">
    <property type="entry name" value="MCPsignal_dom"/>
</dbReference>
<evidence type="ECO:0000313" key="5">
    <source>
        <dbReference type="EMBL" id="SOB95759.1"/>
    </source>
</evidence>
<sequence length="565" mass="62930">MFSARSDDAHIVEAIKRSQGTIEFTLDGKILDANQNFLNLMGYDLSEVRGKHHKMFVDEEYAQSSEYRDFWEKLRAGKFFTAEFQRFGKNGKEVWIQATYNPVLNHRGVPYKVFKVATDITDRKLRSADYAGQVDAIGKSQAVIEFAMDGTILKANENFLSAMGYELSEVQGKHHRMFVSPEFAQSREYADFWARLRDGKYMSAEYQRFGKNGKEVWIQASYNPIMDMSGRPFKVVKYATDITAEKIQRADFAGQINAIGKSQAVISFEMDGTIIDANDNFLNAMGYSREEVKGKHHSMFVDPEYAKSDKYRDFWAALGQGKYQVAEFKRFGKGGREIWIQASYNPVIDMNGRPFKVVKYATDITKQVQTRITAEELAEGSSASAEAVASASEEMLSAIQEISESMQRSQIAVTDIVSKIQMADEIRGELETTSEAMTGVVQIIRDLAEQVNLLALNATIEAARAGDAGKGFAVVAGEVKNLATQTAKATDQIEVQISSMLSITKRVVSSTQQISTSANEVSDYVNAVASAVEEQTSVTQDISKNIQFVFTGISELNDCVKQIAS</sequence>
<feature type="domain" description="PAC" evidence="4">
    <location>
        <begin position="80"/>
        <end position="132"/>
    </location>
</feature>
<feature type="domain" description="PAC" evidence="4">
    <location>
        <begin position="324"/>
        <end position="376"/>
    </location>
</feature>
<name>A0A154KY47_9PROT</name>
<dbReference type="PANTHER" id="PTHR24422">
    <property type="entry name" value="CHEMOTAXIS PROTEIN METHYLTRANSFERASE"/>
    <property type="match status" value="1"/>
</dbReference>
<dbReference type="AlphaFoldDB" id="A0A154KY47"/>
<dbReference type="GO" id="GO:0016020">
    <property type="term" value="C:membrane"/>
    <property type="evidence" value="ECO:0007669"/>
    <property type="project" value="InterPro"/>
</dbReference>
<dbReference type="SMART" id="SM00086">
    <property type="entry name" value="PAC"/>
    <property type="match status" value="3"/>
</dbReference>
<evidence type="ECO:0000259" key="3">
    <source>
        <dbReference type="PROSITE" id="PS50112"/>
    </source>
</evidence>
<dbReference type="InterPro" id="IPR004090">
    <property type="entry name" value="Chemotax_Me-accpt_rcpt"/>
</dbReference>
<dbReference type="Gene3D" id="3.30.450.20">
    <property type="entry name" value="PAS domain"/>
    <property type="match status" value="3"/>
</dbReference>
<dbReference type="SMART" id="SM00091">
    <property type="entry name" value="PAS"/>
    <property type="match status" value="3"/>
</dbReference>
<dbReference type="SUPFAM" id="SSF55785">
    <property type="entry name" value="PYP-like sensor domain (PAS domain)"/>
    <property type="match status" value="3"/>
</dbReference>
<dbReference type="InterPro" id="IPR000700">
    <property type="entry name" value="PAS-assoc_C"/>
</dbReference>